<accession>A0A423T837</accession>
<comment type="caution">
    <text evidence="3">The sequence shown here is derived from an EMBL/GenBank/DDBJ whole genome shotgun (WGS) entry which is preliminary data.</text>
</comment>
<dbReference type="AlphaFoldDB" id="A0A423T837"/>
<sequence>MGPCGVEKAQCWDAKRWRRRQASAGKGSENPKPARGKACGFCAVCERRKEVGALAAANVKRRRPRKVSIRASLSLIPVSLLIPLLSSHSLLISSSSPLIPYPSVAFFLLLHFLLSLSSPSLASSVPLSTDLSSPVFALNTHPLFAPSLTILSIHFIPLSLPFPLYSSSPSLRTLLSVSPSSPSLVGRSPPFPPPSTLVLALPLASPLVLALPLASPLVLASPWASHPVLQLALWGTLTGSTVHREASERADPLNERAVLLEKSRAGTASPSPAAPESEKESARSRIPSNPHSLRDSQSQAPSDPRAGRHVPLAAGPSRRGSARALLSMGVCAGLTRAAPQARPEVWLAMPVGEKGSLAAVTRGHLGCVSGGSRVTCYRRVTILHS</sequence>
<organism evidence="3 4">
    <name type="scientific">Penaeus vannamei</name>
    <name type="common">Whiteleg shrimp</name>
    <name type="synonym">Litopenaeus vannamei</name>
    <dbReference type="NCBI Taxonomy" id="6689"/>
    <lineage>
        <taxon>Eukaryota</taxon>
        <taxon>Metazoa</taxon>
        <taxon>Ecdysozoa</taxon>
        <taxon>Arthropoda</taxon>
        <taxon>Crustacea</taxon>
        <taxon>Multicrustacea</taxon>
        <taxon>Malacostraca</taxon>
        <taxon>Eumalacostraca</taxon>
        <taxon>Eucarida</taxon>
        <taxon>Decapoda</taxon>
        <taxon>Dendrobranchiata</taxon>
        <taxon>Penaeoidea</taxon>
        <taxon>Penaeidae</taxon>
        <taxon>Penaeus</taxon>
    </lineage>
</organism>
<reference evidence="3 4" key="1">
    <citation type="submission" date="2018-04" db="EMBL/GenBank/DDBJ databases">
        <authorList>
            <person name="Zhang X."/>
            <person name="Yuan J."/>
            <person name="Li F."/>
            <person name="Xiang J."/>
        </authorList>
    </citation>
    <scope>NUCLEOTIDE SEQUENCE [LARGE SCALE GENOMIC DNA]</scope>
    <source>
        <tissue evidence="3">Muscle</tissue>
    </source>
</reference>
<feature type="transmembrane region" description="Helical" evidence="2">
    <location>
        <begin position="67"/>
        <end position="86"/>
    </location>
</feature>
<name>A0A423T837_PENVA</name>
<protein>
    <submittedName>
        <fullName evidence="3">Uncharacterized protein</fullName>
    </submittedName>
</protein>
<feature type="region of interest" description="Disordered" evidence="1">
    <location>
        <begin position="262"/>
        <end position="319"/>
    </location>
</feature>
<feature type="transmembrane region" description="Helical" evidence="2">
    <location>
        <begin position="98"/>
        <end position="122"/>
    </location>
</feature>
<evidence type="ECO:0000256" key="1">
    <source>
        <dbReference type="SAM" id="MobiDB-lite"/>
    </source>
</evidence>
<keyword evidence="4" id="KW-1185">Reference proteome</keyword>
<feature type="transmembrane region" description="Helical" evidence="2">
    <location>
        <begin position="143"/>
        <end position="165"/>
    </location>
</feature>
<dbReference type="EMBL" id="QCYY01002129">
    <property type="protein sequence ID" value="ROT72602.1"/>
    <property type="molecule type" value="Genomic_DNA"/>
</dbReference>
<dbReference type="Proteomes" id="UP000283509">
    <property type="component" value="Unassembled WGS sequence"/>
</dbReference>
<evidence type="ECO:0000313" key="3">
    <source>
        <dbReference type="EMBL" id="ROT72602.1"/>
    </source>
</evidence>
<keyword evidence="2" id="KW-0472">Membrane</keyword>
<evidence type="ECO:0000256" key="2">
    <source>
        <dbReference type="SAM" id="Phobius"/>
    </source>
</evidence>
<gene>
    <name evidence="3" type="ORF">C7M84_009011</name>
</gene>
<keyword evidence="2" id="KW-0812">Transmembrane</keyword>
<evidence type="ECO:0000313" key="4">
    <source>
        <dbReference type="Proteomes" id="UP000283509"/>
    </source>
</evidence>
<feature type="compositionally biased region" description="Polar residues" evidence="1">
    <location>
        <begin position="286"/>
        <end position="301"/>
    </location>
</feature>
<reference evidence="3 4" key="2">
    <citation type="submission" date="2019-01" db="EMBL/GenBank/DDBJ databases">
        <title>The decoding of complex shrimp genome reveals the adaptation for benthos swimmer, frequently molting mechanism and breeding impact on genome.</title>
        <authorList>
            <person name="Sun Y."/>
            <person name="Gao Y."/>
            <person name="Yu Y."/>
        </authorList>
    </citation>
    <scope>NUCLEOTIDE SEQUENCE [LARGE SCALE GENOMIC DNA]</scope>
    <source>
        <tissue evidence="3">Muscle</tissue>
    </source>
</reference>
<keyword evidence="2" id="KW-1133">Transmembrane helix</keyword>
<proteinExistence type="predicted"/>